<evidence type="ECO:0000313" key="9">
    <source>
        <dbReference type="EMBL" id="ROW01543.1"/>
    </source>
</evidence>
<dbReference type="SMART" id="SM00321">
    <property type="entry name" value="WSC"/>
    <property type="match status" value="1"/>
</dbReference>
<reference evidence="9 10" key="1">
    <citation type="submission" date="2015-09" db="EMBL/GenBank/DDBJ databases">
        <title>Host preference determinants of Valsa canker pathogens revealed by comparative genomics.</title>
        <authorList>
            <person name="Yin Z."/>
            <person name="Huang L."/>
        </authorList>
    </citation>
    <scope>NUCLEOTIDE SEQUENCE [LARGE SCALE GENOMIC DNA]</scope>
    <source>
        <strain evidence="9 10">YSFL</strain>
    </source>
</reference>
<keyword evidence="2 7" id="KW-0812">Transmembrane</keyword>
<dbReference type="PANTHER" id="PTHR24269">
    <property type="entry name" value="KREMEN PROTEIN"/>
    <property type="match status" value="1"/>
</dbReference>
<keyword evidence="6" id="KW-0325">Glycoprotein</keyword>
<accession>A0A423WE39</accession>
<feature type="domain" description="WSC" evidence="8">
    <location>
        <begin position="31"/>
        <end position="135"/>
    </location>
</feature>
<keyword evidence="4 7" id="KW-1133">Transmembrane helix</keyword>
<proteinExistence type="predicted"/>
<comment type="subcellular location">
    <subcellularLocation>
        <location evidence="1">Membrane</location>
        <topology evidence="1">Single-pass membrane protein</topology>
    </subcellularLocation>
</comment>
<keyword evidence="5 7" id="KW-0472">Membrane</keyword>
<evidence type="ECO:0000256" key="4">
    <source>
        <dbReference type="ARBA" id="ARBA00022989"/>
    </source>
</evidence>
<evidence type="ECO:0000256" key="5">
    <source>
        <dbReference type="ARBA" id="ARBA00023136"/>
    </source>
</evidence>
<dbReference type="PANTHER" id="PTHR24269:SF16">
    <property type="entry name" value="PROTEIN SLG1"/>
    <property type="match status" value="1"/>
</dbReference>
<dbReference type="OrthoDB" id="5985073at2759"/>
<evidence type="ECO:0000256" key="2">
    <source>
        <dbReference type="ARBA" id="ARBA00022692"/>
    </source>
</evidence>
<evidence type="ECO:0000256" key="3">
    <source>
        <dbReference type="ARBA" id="ARBA00022729"/>
    </source>
</evidence>
<feature type="transmembrane region" description="Helical" evidence="7">
    <location>
        <begin position="152"/>
        <end position="170"/>
    </location>
</feature>
<organism evidence="9 10">
    <name type="scientific">Cytospora chrysosperma</name>
    <name type="common">Cytospora canker fungus</name>
    <name type="synonym">Sphaeria chrysosperma</name>
    <dbReference type="NCBI Taxonomy" id="252740"/>
    <lineage>
        <taxon>Eukaryota</taxon>
        <taxon>Fungi</taxon>
        <taxon>Dikarya</taxon>
        <taxon>Ascomycota</taxon>
        <taxon>Pezizomycotina</taxon>
        <taxon>Sordariomycetes</taxon>
        <taxon>Sordariomycetidae</taxon>
        <taxon>Diaporthales</taxon>
        <taxon>Cytosporaceae</taxon>
        <taxon>Cytospora</taxon>
    </lineage>
</organism>
<name>A0A423WE39_CYTCH</name>
<evidence type="ECO:0000313" key="10">
    <source>
        <dbReference type="Proteomes" id="UP000284375"/>
    </source>
</evidence>
<keyword evidence="3" id="KW-0732">Signal</keyword>
<dbReference type="Proteomes" id="UP000284375">
    <property type="component" value="Unassembled WGS sequence"/>
</dbReference>
<dbReference type="InterPro" id="IPR002889">
    <property type="entry name" value="WSC_carb-bd"/>
</dbReference>
<comment type="caution">
    <text evidence="9">The sequence shown here is derived from an EMBL/GenBank/DDBJ whole genome shotgun (WGS) entry which is preliminary data.</text>
</comment>
<keyword evidence="10" id="KW-1185">Reference proteome</keyword>
<dbReference type="PROSITE" id="PS51212">
    <property type="entry name" value="WSC"/>
    <property type="match status" value="1"/>
</dbReference>
<sequence length="172" mass="18191">MARALLSMSSMPSIPTATAQQQPTIYTDSFPYSYLGCLNETTDIPNTNGARALADGKVWAGTGYMTVPMCLGFCGGGPGQVYRFVGLEYSRECWCADVLNGLSVKLDDSACALQCDGNAAQLCGGPLKLSVYVMTSNQTMANISTMGSSSPSMAVASWILLWVAAAMLIIRD</sequence>
<dbReference type="EMBL" id="LJZO01000006">
    <property type="protein sequence ID" value="ROW01543.1"/>
    <property type="molecule type" value="Genomic_DNA"/>
</dbReference>
<evidence type="ECO:0000256" key="7">
    <source>
        <dbReference type="SAM" id="Phobius"/>
    </source>
</evidence>
<dbReference type="AlphaFoldDB" id="A0A423WE39"/>
<dbReference type="GO" id="GO:0005886">
    <property type="term" value="C:plasma membrane"/>
    <property type="evidence" value="ECO:0007669"/>
    <property type="project" value="TreeGrafter"/>
</dbReference>
<evidence type="ECO:0000259" key="8">
    <source>
        <dbReference type="PROSITE" id="PS51212"/>
    </source>
</evidence>
<dbReference type="Pfam" id="PF01822">
    <property type="entry name" value="WSC"/>
    <property type="match status" value="1"/>
</dbReference>
<dbReference type="InterPro" id="IPR051836">
    <property type="entry name" value="Kremen_rcpt"/>
</dbReference>
<gene>
    <name evidence="9" type="ORF">VSDG_02119</name>
</gene>
<dbReference type="STRING" id="252740.A0A423WE39"/>
<evidence type="ECO:0000256" key="6">
    <source>
        <dbReference type="ARBA" id="ARBA00023180"/>
    </source>
</evidence>
<evidence type="ECO:0000256" key="1">
    <source>
        <dbReference type="ARBA" id="ARBA00004167"/>
    </source>
</evidence>
<protein>
    <recommendedName>
        <fullName evidence="8">WSC domain-containing protein</fullName>
    </recommendedName>
</protein>